<dbReference type="EMBL" id="BMQB01000001">
    <property type="protein sequence ID" value="GGJ76392.1"/>
    <property type="molecule type" value="Genomic_DNA"/>
</dbReference>
<evidence type="ECO:0000256" key="1">
    <source>
        <dbReference type="ARBA" id="ARBA00001936"/>
    </source>
</evidence>
<comment type="pathway">
    <text evidence="12">Cell wall biogenesis; peptidoglycan biosynthesis.</text>
</comment>
<comment type="cofactor">
    <cofactor evidence="15">
        <name>Mg(2+)</name>
        <dbReference type="ChEBI" id="CHEBI:18420"/>
    </cofactor>
    <cofactor evidence="15">
        <name>Mn(2+)</name>
        <dbReference type="ChEBI" id="CHEBI:29035"/>
    </cofactor>
    <text evidence="15">Binds 2 magnesium or manganese ions per subunit.</text>
</comment>
<comment type="similarity">
    <text evidence="2 12">Belongs to the D-alanine--D-alanine ligase family.</text>
</comment>
<feature type="binding site" evidence="15">
    <location>
        <position position="342"/>
    </location>
    <ligand>
        <name>Mg(2+)</name>
        <dbReference type="ChEBI" id="CHEBI:18420"/>
        <label>2</label>
    </ligand>
</feature>
<keyword evidence="9 12" id="KW-0573">Peptidoglycan synthesis</keyword>
<feature type="binding site" evidence="15">
    <location>
        <position position="327"/>
    </location>
    <ligand>
        <name>Mg(2+)</name>
        <dbReference type="ChEBI" id="CHEBI:18420"/>
        <label>1</label>
    </ligand>
</feature>
<name>A0A8J3B2N2_9ACTN</name>
<dbReference type="SUPFAM" id="SSF52440">
    <property type="entry name" value="PreATP-grasp domain"/>
    <property type="match status" value="1"/>
</dbReference>
<dbReference type="GO" id="GO:0009252">
    <property type="term" value="P:peptidoglycan biosynthetic process"/>
    <property type="evidence" value="ECO:0007669"/>
    <property type="project" value="UniProtKB-UniRule"/>
</dbReference>
<feature type="binding site" evidence="14">
    <location>
        <position position="164"/>
    </location>
    <ligand>
        <name>ATP</name>
        <dbReference type="ChEBI" id="CHEBI:30616"/>
    </ligand>
</feature>
<dbReference type="GO" id="GO:0046872">
    <property type="term" value="F:metal ion binding"/>
    <property type="evidence" value="ECO:0007669"/>
    <property type="project" value="UniProtKB-KW"/>
</dbReference>
<feature type="binding site" evidence="15">
    <location>
        <position position="340"/>
    </location>
    <ligand>
        <name>Mg(2+)</name>
        <dbReference type="ChEBI" id="CHEBI:18420"/>
        <label>2</label>
    </ligand>
</feature>
<comment type="catalytic activity">
    <reaction evidence="12">
        <text>2 D-alanine + ATP = D-alanyl-D-alanine + ADP + phosphate + H(+)</text>
        <dbReference type="Rhea" id="RHEA:11224"/>
        <dbReference type="ChEBI" id="CHEBI:15378"/>
        <dbReference type="ChEBI" id="CHEBI:30616"/>
        <dbReference type="ChEBI" id="CHEBI:43474"/>
        <dbReference type="ChEBI" id="CHEBI:57416"/>
        <dbReference type="ChEBI" id="CHEBI:57822"/>
        <dbReference type="ChEBI" id="CHEBI:456216"/>
        <dbReference type="EC" id="6.3.2.4"/>
    </reaction>
</comment>
<comment type="function">
    <text evidence="12">Cell wall formation.</text>
</comment>
<dbReference type="GO" id="GO:0005524">
    <property type="term" value="F:ATP binding"/>
    <property type="evidence" value="ECO:0007669"/>
    <property type="project" value="UniProtKB-UniRule"/>
</dbReference>
<evidence type="ECO:0000313" key="19">
    <source>
        <dbReference type="Proteomes" id="UP000649739"/>
    </source>
</evidence>
<keyword evidence="12" id="KW-0963">Cytoplasm</keyword>
<dbReference type="PANTHER" id="PTHR23132">
    <property type="entry name" value="D-ALANINE--D-ALANINE LIGASE"/>
    <property type="match status" value="1"/>
</dbReference>
<keyword evidence="3 12" id="KW-0436">Ligase</keyword>
<evidence type="ECO:0000256" key="12">
    <source>
        <dbReference type="HAMAP-Rule" id="MF_00047"/>
    </source>
</evidence>
<feature type="active site" evidence="13">
    <location>
        <position position="27"/>
    </location>
</feature>
<evidence type="ECO:0000256" key="9">
    <source>
        <dbReference type="ARBA" id="ARBA00022984"/>
    </source>
</evidence>
<feature type="active site" evidence="13">
    <location>
        <position position="212"/>
    </location>
</feature>
<dbReference type="GO" id="GO:0005829">
    <property type="term" value="C:cytosol"/>
    <property type="evidence" value="ECO:0007669"/>
    <property type="project" value="TreeGrafter"/>
</dbReference>
<evidence type="ECO:0000256" key="4">
    <source>
        <dbReference type="ARBA" id="ARBA00022723"/>
    </source>
</evidence>
<gene>
    <name evidence="18" type="primary">ddlA</name>
    <name evidence="12" type="synonym">ddl</name>
    <name evidence="18" type="ORF">GCM10010123_02950</name>
</gene>
<dbReference type="Gene3D" id="3.30.470.20">
    <property type="entry name" value="ATP-grasp fold, B domain"/>
    <property type="match status" value="1"/>
</dbReference>
<keyword evidence="6 16" id="KW-0067">ATP-binding</keyword>
<dbReference type="EC" id="6.3.2.4" evidence="12"/>
<dbReference type="InterPro" id="IPR011761">
    <property type="entry name" value="ATP-grasp"/>
</dbReference>
<evidence type="ECO:0000256" key="16">
    <source>
        <dbReference type="PROSITE-ProRule" id="PRU00409"/>
    </source>
</evidence>
<feature type="domain" description="ATP-grasp" evidence="17">
    <location>
        <begin position="168"/>
        <end position="373"/>
    </location>
</feature>
<comment type="subcellular location">
    <subcellularLocation>
        <location evidence="12">Cytoplasm</location>
    </subcellularLocation>
</comment>
<dbReference type="Proteomes" id="UP000649739">
    <property type="component" value="Unassembled WGS sequence"/>
</dbReference>
<keyword evidence="11 12" id="KW-0961">Cell wall biogenesis/degradation</keyword>
<dbReference type="InterPro" id="IPR000291">
    <property type="entry name" value="D-Ala_lig_Van_CS"/>
</dbReference>
<evidence type="ECO:0000256" key="15">
    <source>
        <dbReference type="PIRSR" id="PIRSR039102-3"/>
    </source>
</evidence>
<dbReference type="FunFam" id="3.30.470.20:FF:000008">
    <property type="entry name" value="D-alanine--D-alanine ligase"/>
    <property type="match status" value="1"/>
</dbReference>
<dbReference type="InterPro" id="IPR016185">
    <property type="entry name" value="PreATP-grasp_dom_sf"/>
</dbReference>
<feature type="binding site" evidence="14">
    <location>
        <begin position="242"/>
        <end position="249"/>
    </location>
    <ligand>
        <name>ATP</name>
        <dbReference type="ChEBI" id="CHEBI:30616"/>
    </ligand>
</feature>
<dbReference type="PROSITE" id="PS50975">
    <property type="entry name" value="ATP_GRASP"/>
    <property type="match status" value="1"/>
</dbReference>
<comment type="caution">
    <text evidence="18">The sequence shown here is derived from an EMBL/GenBank/DDBJ whole genome shotgun (WGS) entry which is preliminary data.</text>
</comment>
<evidence type="ECO:0000256" key="13">
    <source>
        <dbReference type="PIRSR" id="PIRSR039102-1"/>
    </source>
</evidence>
<keyword evidence="7 15" id="KW-0460">Magnesium</keyword>
<dbReference type="Pfam" id="PF01820">
    <property type="entry name" value="Dala_Dala_lig_N"/>
    <property type="match status" value="1"/>
</dbReference>
<dbReference type="PROSITE" id="PS00843">
    <property type="entry name" value="DALA_DALA_LIGASE_1"/>
    <property type="match status" value="1"/>
</dbReference>
<dbReference type="PANTHER" id="PTHR23132:SF25">
    <property type="entry name" value="D-ALANINE--D-ALANINE LIGASE A"/>
    <property type="match status" value="1"/>
</dbReference>
<evidence type="ECO:0000256" key="10">
    <source>
        <dbReference type="ARBA" id="ARBA00023211"/>
    </source>
</evidence>
<keyword evidence="19" id="KW-1185">Reference proteome</keyword>
<keyword evidence="10 15" id="KW-0464">Manganese</keyword>
<dbReference type="NCBIfam" id="NF002528">
    <property type="entry name" value="PRK01966.1-4"/>
    <property type="match status" value="1"/>
</dbReference>
<reference evidence="18" key="1">
    <citation type="journal article" date="2014" name="Int. J. Syst. Evol. Microbiol.">
        <title>Complete genome sequence of Corynebacterium casei LMG S-19264T (=DSM 44701T), isolated from a smear-ripened cheese.</title>
        <authorList>
            <consortium name="US DOE Joint Genome Institute (JGI-PGF)"/>
            <person name="Walter F."/>
            <person name="Albersmeier A."/>
            <person name="Kalinowski J."/>
            <person name="Ruckert C."/>
        </authorList>
    </citation>
    <scope>NUCLEOTIDE SEQUENCE</scope>
    <source>
        <strain evidence="18">JCM 3090</strain>
    </source>
</reference>
<evidence type="ECO:0000256" key="2">
    <source>
        <dbReference type="ARBA" id="ARBA00010871"/>
    </source>
</evidence>
<reference evidence="18" key="2">
    <citation type="submission" date="2020-09" db="EMBL/GenBank/DDBJ databases">
        <authorList>
            <person name="Sun Q."/>
            <person name="Ohkuma M."/>
        </authorList>
    </citation>
    <scope>NUCLEOTIDE SEQUENCE</scope>
    <source>
        <strain evidence="18">JCM 3090</strain>
    </source>
</reference>
<dbReference type="GO" id="GO:0071555">
    <property type="term" value="P:cell wall organization"/>
    <property type="evidence" value="ECO:0007669"/>
    <property type="project" value="UniProtKB-KW"/>
</dbReference>
<dbReference type="NCBIfam" id="NF002378">
    <property type="entry name" value="PRK01372.1"/>
    <property type="match status" value="1"/>
</dbReference>
<comment type="cofactor">
    <cofactor evidence="1">
        <name>Mn(2+)</name>
        <dbReference type="ChEBI" id="CHEBI:29035"/>
    </cofactor>
</comment>
<evidence type="ECO:0000256" key="7">
    <source>
        <dbReference type="ARBA" id="ARBA00022842"/>
    </source>
</evidence>
<feature type="binding site" evidence="14">
    <location>
        <begin position="204"/>
        <end position="206"/>
    </location>
    <ligand>
        <name>ATP</name>
        <dbReference type="ChEBI" id="CHEBI:30616"/>
    </ligand>
</feature>
<dbReference type="Gene3D" id="3.40.50.20">
    <property type="match status" value="1"/>
</dbReference>
<evidence type="ECO:0000256" key="3">
    <source>
        <dbReference type="ARBA" id="ARBA00022598"/>
    </source>
</evidence>
<evidence type="ECO:0000256" key="6">
    <source>
        <dbReference type="ARBA" id="ARBA00022840"/>
    </source>
</evidence>
<sequence>MERAQYGSGVTEPRIRVAVVFGGRSTEHAISCVSAGNILGALDPGEFEVLPVGIARDGRWVLAGDAAALGIVGRELPEITAGSGPAVVLPADPSRAGVLAVPESGDVAVVPAARGVATLGAVDVVFPVLHGAYGEDGTIQGLLELAGLPYVGSGVFASAAAMDKEFTKKLAERAGIPVGPYAILRPGAGTLEPAERERLGLPVFVKPCRAGSSHGISRVADWADLDAALATARAVDPKVIVEAAVVGREIECGVLEGEAGGPPEASPLAEVRVVTGHEFYDFEAKYLDDSCEYDVPARLDAATTARVQELARATFTALDCAGLARVDFFVTDAGDVLLNEINTMPGFTTTSMFPRMWAAAGLEYPKLIARLLHTALSRGTGLR</sequence>
<evidence type="ECO:0000256" key="5">
    <source>
        <dbReference type="ARBA" id="ARBA00022741"/>
    </source>
</evidence>
<dbReference type="HAMAP" id="MF_00047">
    <property type="entry name" value="Dala_Dala_lig"/>
    <property type="match status" value="1"/>
</dbReference>
<proteinExistence type="inferred from homology"/>
<organism evidence="18 19">
    <name type="scientific">Pilimelia anulata</name>
    <dbReference type="NCBI Taxonomy" id="53371"/>
    <lineage>
        <taxon>Bacteria</taxon>
        <taxon>Bacillati</taxon>
        <taxon>Actinomycetota</taxon>
        <taxon>Actinomycetes</taxon>
        <taxon>Micromonosporales</taxon>
        <taxon>Micromonosporaceae</taxon>
        <taxon>Pilimelia</taxon>
    </lineage>
</organism>
<feature type="active site" evidence="13">
    <location>
        <position position="351"/>
    </location>
</feature>
<dbReference type="AlphaFoldDB" id="A0A8J3B2N2"/>
<evidence type="ECO:0000259" key="17">
    <source>
        <dbReference type="PROSITE" id="PS50975"/>
    </source>
</evidence>
<dbReference type="InterPro" id="IPR011127">
    <property type="entry name" value="Dala_Dala_lig_N"/>
</dbReference>
<dbReference type="PIRSF" id="PIRSF039102">
    <property type="entry name" value="Ddl/VanB"/>
    <property type="match status" value="1"/>
</dbReference>
<dbReference type="Pfam" id="PF07478">
    <property type="entry name" value="Dala_Dala_lig_C"/>
    <property type="match status" value="1"/>
</dbReference>
<evidence type="ECO:0000256" key="14">
    <source>
        <dbReference type="PIRSR" id="PIRSR039102-2"/>
    </source>
</evidence>
<keyword evidence="8 12" id="KW-0133">Cell shape</keyword>
<dbReference type="GO" id="GO:0008716">
    <property type="term" value="F:D-alanine-D-alanine ligase activity"/>
    <property type="evidence" value="ECO:0007669"/>
    <property type="project" value="UniProtKB-UniRule"/>
</dbReference>
<keyword evidence="4 15" id="KW-0479">Metal-binding</keyword>
<dbReference type="UniPathway" id="UPA00219"/>
<dbReference type="GO" id="GO:0008360">
    <property type="term" value="P:regulation of cell shape"/>
    <property type="evidence" value="ECO:0007669"/>
    <property type="project" value="UniProtKB-KW"/>
</dbReference>
<accession>A0A8J3B2N2</accession>
<feature type="binding site" evidence="15">
    <location>
        <position position="340"/>
    </location>
    <ligand>
        <name>Mg(2+)</name>
        <dbReference type="ChEBI" id="CHEBI:18420"/>
        <label>1</label>
    </ligand>
</feature>
<dbReference type="SUPFAM" id="SSF56059">
    <property type="entry name" value="Glutathione synthetase ATP-binding domain-like"/>
    <property type="match status" value="1"/>
</dbReference>
<dbReference type="InterPro" id="IPR011095">
    <property type="entry name" value="Dala_Dala_lig_C"/>
</dbReference>
<keyword evidence="5 14" id="KW-0547">Nucleotide-binding</keyword>
<feature type="binding site" evidence="14">
    <location>
        <begin position="212"/>
        <end position="213"/>
    </location>
    <ligand>
        <name>ATP</name>
        <dbReference type="ChEBI" id="CHEBI:30616"/>
    </ligand>
</feature>
<feature type="binding site" evidence="14">
    <location>
        <begin position="339"/>
        <end position="340"/>
    </location>
    <ligand>
        <name>ATP</name>
        <dbReference type="ChEBI" id="CHEBI:30616"/>
    </ligand>
</feature>
<dbReference type="Gene3D" id="3.30.1490.20">
    <property type="entry name" value="ATP-grasp fold, A domain"/>
    <property type="match status" value="1"/>
</dbReference>
<protein>
    <recommendedName>
        <fullName evidence="12">D-alanine--D-alanine ligase</fullName>
        <ecNumber evidence="12">6.3.2.4</ecNumber>
    </recommendedName>
    <alternativeName>
        <fullName evidence="12">D-Ala-D-Ala ligase</fullName>
    </alternativeName>
    <alternativeName>
        <fullName evidence="12">D-alanylalanine synthetase</fullName>
    </alternativeName>
</protein>
<dbReference type="InterPro" id="IPR005905">
    <property type="entry name" value="D_ala_D_ala"/>
</dbReference>
<dbReference type="NCBIfam" id="TIGR01205">
    <property type="entry name" value="D_ala_D_alaTIGR"/>
    <property type="match status" value="1"/>
</dbReference>
<evidence type="ECO:0000313" key="18">
    <source>
        <dbReference type="EMBL" id="GGJ76392.1"/>
    </source>
</evidence>
<evidence type="ECO:0000256" key="8">
    <source>
        <dbReference type="ARBA" id="ARBA00022960"/>
    </source>
</evidence>
<dbReference type="InterPro" id="IPR013815">
    <property type="entry name" value="ATP_grasp_subdomain_1"/>
</dbReference>
<dbReference type="PROSITE" id="PS00844">
    <property type="entry name" value="DALA_DALA_LIGASE_2"/>
    <property type="match status" value="1"/>
</dbReference>
<evidence type="ECO:0000256" key="11">
    <source>
        <dbReference type="ARBA" id="ARBA00023316"/>
    </source>
</evidence>